<proteinExistence type="predicted"/>
<keyword evidence="2" id="KW-1185">Reference proteome</keyword>
<gene>
    <name evidence="1" type="ORF">TESG_04882</name>
</gene>
<name>F2S1M5_TRIT1</name>
<dbReference type="Proteomes" id="UP000009172">
    <property type="component" value="Unassembled WGS sequence"/>
</dbReference>
<protein>
    <submittedName>
        <fullName evidence="1">Uncharacterized protein</fullName>
    </submittedName>
</protein>
<evidence type="ECO:0000313" key="2">
    <source>
        <dbReference type="Proteomes" id="UP000009172"/>
    </source>
</evidence>
<accession>F2S1M5</accession>
<dbReference type="EMBL" id="GG698502">
    <property type="protein sequence ID" value="EGD97474.1"/>
    <property type="molecule type" value="Genomic_DNA"/>
</dbReference>
<organism evidence="1 2">
    <name type="scientific">Trichophyton tonsurans (strain CBS 112818)</name>
    <name type="common">Scalp ringworm fungus</name>
    <dbReference type="NCBI Taxonomy" id="647933"/>
    <lineage>
        <taxon>Eukaryota</taxon>
        <taxon>Fungi</taxon>
        <taxon>Dikarya</taxon>
        <taxon>Ascomycota</taxon>
        <taxon>Pezizomycotina</taxon>
        <taxon>Eurotiomycetes</taxon>
        <taxon>Eurotiomycetidae</taxon>
        <taxon>Onygenales</taxon>
        <taxon>Arthrodermataceae</taxon>
        <taxon>Trichophyton</taxon>
    </lineage>
</organism>
<dbReference type="AlphaFoldDB" id="F2S1M5"/>
<dbReference type="HOGENOM" id="CLU_2387751_0_0_1"/>
<sequence>MFGAGAELSLYCTQAAYAPAEQLSVRLSKLLWTQFSTVVLQNASPKPYLSSTDKKLSPCNLGFRPAKAWTFKPSAPTMASPSSRALTPLIFDIE</sequence>
<evidence type="ECO:0000313" key="1">
    <source>
        <dbReference type="EMBL" id="EGD97474.1"/>
    </source>
</evidence>
<reference evidence="2" key="1">
    <citation type="journal article" date="2012" name="MBio">
        <title>Comparative genome analysis of Trichophyton rubrum and related dermatophytes reveals candidate genes involved in infection.</title>
        <authorList>
            <person name="Martinez D.A."/>
            <person name="Oliver B.G."/>
            <person name="Graeser Y."/>
            <person name="Goldberg J.M."/>
            <person name="Li W."/>
            <person name="Martinez-Rossi N.M."/>
            <person name="Monod M."/>
            <person name="Shelest E."/>
            <person name="Barton R.C."/>
            <person name="Birch E."/>
            <person name="Brakhage A.A."/>
            <person name="Chen Z."/>
            <person name="Gurr S.J."/>
            <person name="Heiman D."/>
            <person name="Heitman J."/>
            <person name="Kosti I."/>
            <person name="Rossi A."/>
            <person name="Saif S."/>
            <person name="Samalova M."/>
            <person name="Saunders C.W."/>
            <person name="Shea T."/>
            <person name="Summerbell R.C."/>
            <person name="Xu J."/>
            <person name="Young S."/>
            <person name="Zeng Q."/>
            <person name="Birren B.W."/>
            <person name="Cuomo C.A."/>
            <person name="White T.C."/>
        </authorList>
    </citation>
    <scope>NUCLEOTIDE SEQUENCE [LARGE SCALE GENOMIC DNA]</scope>
    <source>
        <strain evidence="2">CBS 112818</strain>
    </source>
</reference>